<keyword evidence="2" id="KW-0808">Transferase</keyword>
<keyword evidence="2" id="KW-0723">Serine/threonine-protein kinase</keyword>
<dbReference type="PANTHER" id="PTHR35801">
    <property type="entry name" value="PHOSPHOSERINE PHOSPHATASE RSBX"/>
    <property type="match status" value="1"/>
</dbReference>
<gene>
    <name evidence="2" type="ORF">GCM10023184_40410</name>
</gene>
<evidence type="ECO:0000259" key="1">
    <source>
        <dbReference type="SMART" id="SM00331"/>
    </source>
</evidence>
<evidence type="ECO:0000313" key="2">
    <source>
        <dbReference type="EMBL" id="GAA4341738.1"/>
    </source>
</evidence>
<dbReference type="Proteomes" id="UP001501725">
    <property type="component" value="Unassembled WGS sequence"/>
</dbReference>
<keyword evidence="2" id="KW-0418">Kinase</keyword>
<accession>A0ABP8HNB5</accession>
<dbReference type="SUPFAM" id="SSF81606">
    <property type="entry name" value="PP2C-like"/>
    <property type="match status" value="1"/>
</dbReference>
<dbReference type="InterPro" id="IPR036890">
    <property type="entry name" value="HATPase_C_sf"/>
</dbReference>
<dbReference type="GO" id="GO:0004674">
    <property type="term" value="F:protein serine/threonine kinase activity"/>
    <property type="evidence" value="ECO:0007669"/>
    <property type="project" value="UniProtKB-KW"/>
</dbReference>
<dbReference type="Gene3D" id="3.60.40.10">
    <property type="entry name" value="PPM-type phosphatase domain"/>
    <property type="match status" value="1"/>
</dbReference>
<protein>
    <submittedName>
        <fullName evidence="2">Serine/threonine protein kinase</fullName>
    </submittedName>
</protein>
<name>A0ABP8HNB5_9BACT</name>
<dbReference type="InterPro" id="IPR039248">
    <property type="entry name" value="Ptase_RsbX"/>
</dbReference>
<dbReference type="RefSeq" id="WP_345257728.1">
    <property type="nucleotide sequence ID" value="NZ_BAABGY010000016.1"/>
</dbReference>
<reference evidence="3" key="1">
    <citation type="journal article" date="2019" name="Int. J. Syst. Evol. Microbiol.">
        <title>The Global Catalogue of Microorganisms (GCM) 10K type strain sequencing project: providing services to taxonomists for standard genome sequencing and annotation.</title>
        <authorList>
            <consortium name="The Broad Institute Genomics Platform"/>
            <consortium name="The Broad Institute Genome Sequencing Center for Infectious Disease"/>
            <person name="Wu L."/>
            <person name="Ma J."/>
        </authorList>
    </citation>
    <scope>NUCLEOTIDE SEQUENCE [LARGE SCALE GENOMIC DNA]</scope>
    <source>
        <strain evidence="3">JCM 17919</strain>
    </source>
</reference>
<dbReference type="Gene3D" id="3.30.565.10">
    <property type="entry name" value="Histidine kinase-like ATPase, C-terminal domain"/>
    <property type="match status" value="1"/>
</dbReference>
<proteinExistence type="predicted"/>
<keyword evidence="3" id="KW-1185">Reference proteome</keyword>
<sequence>MVSAVNLRLNAADRSYFAILKKEVHALSAQGGFSAKRIAEIDIVVAELVSNLARHAGGGEIFAKLFEDNGRQGLELIAIDSGPGIGDLRGMMQDGASTKDSLGQGLGAIRRLSDLLQIYTQKDWGTLQLVRVYNRAATAAQKPGPVEVRSLVVPKPGETECGDGFYFKQTPEHLKLFLGDGLGHGPEAAHAVRTAIDAFKACPEDSAVENLRFINSAVKKTRGLVATVAIFHMEQKQWRICGVGNIATRLHSSMASRNHNPYNGIVGLNMPNTMNDQVLEYEKGQTIVMCSDGFKSKWDLLRLTGIQRYDLSLLNAALFKEFARQTDDMSVASCKINV</sequence>
<dbReference type="Pfam" id="PF07228">
    <property type="entry name" value="SpoIIE"/>
    <property type="match status" value="1"/>
</dbReference>
<dbReference type="SUPFAM" id="SSF55874">
    <property type="entry name" value="ATPase domain of HSP90 chaperone/DNA topoisomerase II/histidine kinase"/>
    <property type="match status" value="1"/>
</dbReference>
<dbReference type="SMART" id="SM00331">
    <property type="entry name" value="PP2C_SIG"/>
    <property type="match status" value="1"/>
</dbReference>
<comment type="caution">
    <text evidence="2">The sequence shown here is derived from an EMBL/GenBank/DDBJ whole genome shotgun (WGS) entry which is preliminary data.</text>
</comment>
<dbReference type="InterPro" id="IPR001932">
    <property type="entry name" value="PPM-type_phosphatase-like_dom"/>
</dbReference>
<dbReference type="EMBL" id="BAABGY010000016">
    <property type="protein sequence ID" value="GAA4341738.1"/>
    <property type="molecule type" value="Genomic_DNA"/>
</dbReference>
<dbReference type="PANTHER" id="PTHR35801:SF1">
    <property type="entry name" value="PHOSPHOSERINE PHOSPHATASE RSBX"/>
    <property type="match status" value="1"/>
</dbReference>
<organism evidence="2 3">
    <name type="scientific">Flaviaesturariibacter amylovorans</name>
    <dbReference type="NCBI Taxonomy" id="1084520"/>
    <lineage>
        <taxon>Bacteria</taxon>
        <taxon>Pseudomonadati</taxon>
        <taxon>Bacteroidota</taxon>
        <taxon>Chitinophagia</taxon>
        <taxon>Chitinophagales</taxon>
        <taxon>Chitinophagaceae</taxon>
        <taxon>Flaviaestuariibacter</taxon>
    </lineage>
</organism>
<dbReference type="InterPro" id="IPR003594">
    <property type="entry name" value="HATPase_dom"/>
</dbReference>
<dbReference type="Pfam" id="PF13581">
    <property type="entry name" value="HATPase_c_2"/>
    <property type="match status" value="1"/>
</dbReference>
<evidence type="ECO:0000313" key="3">
    <source>
        <dbReference type="Proteomes" id="UP001501725"/>
    </source>
</evidence>
<feature type="domain" description="PPM-type phosphatase" evidence="1">
    <location>
        <begin position="148"/>
        <end position="336"/>
    </location>
</feature>
<dbReference type="InterPro" id="IPR036457">
    <property type="entry name" value="PPM-type-like_dom_sf"/>
</dbReference>